<keyword evidence="3" id="KW-1185">Reference proteome</keyword>
<evidence type="ECO:0000313" key="2">
    <source>
        <dbReference type="EMBL" id="WMV41878.1"/>
    </source>
</evidence>
<keyword evidence="1" id="KW-1133">Transmembrane helix</keyword>
<organism evidence="2 3">
    <name type="scientific">Solanum verrucosum</name>
    <dbReference type="NCBI Taxonomy" id="315347"/>
    <lineage>
        <taxon>Eukaryota</taxon>
        <taxon>Viridiplantae</taxon>
        <taxon>Streptophyta</taxon>
        <taxon>Embryophyta</taxon>
        <taxon>Tracheophyta</taxon>
        <taxon>Spermatophyta</taxon>
        <taxon>Magnoliopsida</taxon>
        <taxon>eudicotyledons</taxon>
        <taxon>Gunneridae</taxon>
        <taxon>Pentapetalae</taxon>
        <taxon>asterids</taxon>
        <taxon>lamiids</taxon>
        <taxon>Solanales</taxon>
        <taxon>Solanaceae</taxon>
        <taxon>Solanoideae</taxon>
        <taxon>Solaneae</taxon>
        <taxon>Solanum</taxon>
    </lineage>
</organism>
<evidence type="ECO:0000313" key="3">
    <source>
        <dbReference type="Proteomes" id="UP001234989"/>
    </source>
</evidence>
<reference evidence="2" key="1">
    <citation type="submission" date="2023-08" db="EMBL/GenBank/DDBJ databases">
        <title>A de novo genome assembly of Solanum verrucosum Schlechtendal, a Mexican diploid species geographically isolated from the other diploid A-genome species in potato relatives.</title>
        <authorList>
            <person name="Hosaka K."/>
        </authorList>
    </citation>
    <scope>NUCLEOTIDE SEQUENCE</scope>
    <source>
        <tissue evidence="2">Young leaves</tissue>
    </source>
</reference>
<dbReference type="Proteomes" id="UP001234989">
    <property type="component" value="Chromosome 8"/>
</dbReference>
<proteinExistence type="predicted"/>
<feature type="transmembrane region" description="Helical" evidence="1">
    <location>
        <begin position="20"/>
        <end position="42"/>
    </location>
</feature>
<keyword evidence="1" id="KW-0472">Membrane</keyword>
<evidence type="ECO:0000256" key="1">
    <source>
        <dbReference type="SAM" id="Phobius"/>
    </source>
</evidence>
<gene>
    <name evidence="2" type="ORF">MTR67_035263</name>
</gene>
<name>A0AAF0U9U2_SOLVR</name>
<keyword evidence="1" id="KW-0812">Transmembrane</keyword>
<protein>
    <submittedName>
        <fullName evidence="2">Uncharacterized protein</fullName>
    </submittedName>
</protein>
<dbReference type="AlphaFoldDB" id="A0AAF0U9U2"/>
<sequence>WQHEINKKKLSKSPKTNSVVYGVTVVWSSELAVMASLLLAVARWRKGLAGDGFTHVVRRSYWFGLYELGARCPPEFAVASFFAGMVVCLSCLWRFG</sequence>
<feature type="non-terminal residue" evidence="2">
    <location>
        <position position="1"/>
    </location>
</feature>
<feature type="transmembrane region" description="Helical" evidence="1">
    <location>
        <begin position="76"/>
        <end position="95"/>
    </location>
</feature>
<dbReference type="EMBL" id="CP133619">
    <property type="protein sequence ID" value="WMV41878.1"/>
    <property type="molecule type" value="Genomic_DNA"/>
</dbReference>
<accession>A0AAF0U9U2</accession>